<keyword evidence="1" id="KW-0175">Coiled coil</keyword>
<dbReference type="RefSeq" id="WP_022789409.1">
    <property type="nucleotide sequence ID" value="NZ_UHFX01000003.1"/>
</dbReference>
<dbReference type="Proteomes" id="UP000255523">
    <property type="component" value="Unassembled WGS sequence"/>
</dbReference>
<dbReference type="AlphaFoldDB" id="A0A380LNG0"/>
<organism evidence="2 3">
    <name type="scientific">Faecalicoccus pleomorphus</name>
    <dbReference type="NCBI Taxonomy" id="1323"/>
    <lineage>
        <taxon>Bacteria</taxon>
        <taxon>Bacillati</taxon>
        <taxon>Bacillota</taxon>
        <taxon>Erysipelotrichia</taxon>
        <taxon>Erysipelotrichales</taxon>
        <taxon>Erysipelotrichaceae</taxon>
        <taxon>Faecalicoccus</taxon>
    </lineage>
</organism>
<evidence type="ECO:0000313" key="3">
    <source>
        <dbReference type="Proteomes" id="UP000255523"/>
    </source>
</evidence>
<protein>
    <submittedName>
        <fullName evidence="2">Septum formation initiator</fullName>
    </submittedName>
</protein>
<evidence type="ECO:0000256" key="1">
    <source>
        <dbReference type="SAM" id="Coils"/>
    </source>
</evidence>
<gene>
    <name evidence="2" type="ORF">NCTC11087_01265</name>
</gene>
<dbReference type="GeneID" id="77462224"/>
<name>A0A380LNG0_9FIRM</name>
<dbReference type="InterPro" id="IPR007060">
    <property type="entry name" value="FtsL/DivIC"/>
</dbReference>
<dbReference type="EMBL" id="UHFX01000003">
    <property type="protein sequence ID" value="SUO04352.1"/>
    <property type="molecule type" value="Genomic_DNA"/>
</dbReference>
<dbReference type="Pfam" id="PF04977">
    <property type="entry name" value="DivIC"/>
    <property type="match status" value="1"/>
</dbReference>
<accession>A0A380LNG0</accession>
<feature type="coiled-coil region" evidence="1">
    <location>
        <begin position="52"/>
        <end position="86"/>
    </location>
</feature>
<keyword evidence="3" id="KW-1185">Reference proteome</keyword>
<evidence type="ECO:0000313" key="2">
    <source>
        <dbReference type="EMBL" id="SUO04352.1"/>
    </source>
</evidence>
<reference evidence="2 3" key="1">
    <citation type="submission" date="2018-06" db="EMBL/GenBank/DDBJ databases">
        <authorList>
            <consortium name="Pathogen Informatics"/>
            <person name="Doyle S."/>
        </authorList>
    </citation>
    <scope>NUCLEOTIDE SEQUENCE [LARGE SCALE GENOMIC DNA]</scope>
    <source>
        <strain evidence="2 3">NCTC11087</strain>
    </source>
</reference>
<proteinExistence type="predicted"/>
<sequence>MKRAYKVKRTERQVKKVPISKGKAMRKAVLCAFLLGGTIFLTWSGIQDLQTTAQLRLNIQENKDQIADLENEMKDLEKTYQNLSNPDYARYFAMGRYHVTQDGEQVFIFPSADKQE</sequence>